<keyword evidence="19" id="KW-1185">Reference proteome</keyword>
<gene>
    <name evidence="18" type="ORF">KSP39_PZI004280</name>
</gene>
<dbReference type="GO" id="GO:0008270">
    <property type="term" value="F:zinc ion binding"/>
    <property type="evidence" value="ECO:0007669"/>
    <property type="project" value="UniProtKB-KW"/>
</dbReference>
<evidence type="ECO:0000256" key="4">
    <source>
        <dbReference type="ARBA" id="ARBA00022723"/>
    </source>
</evidence>
<evidence type="ECO:0000256" key="1">
    <source>
        <dbReference type="ARBA" id="ARBA00004123"/>
    </source>
</evidence>
<dbReference type="GO" id="GO:0000724">
    <property type="term" value="P:double-strand break repair via homologous recombination"/>
    <property type="evidence" value="ECO:0007669"/>
    <property type="project" value="TreeGrafter"/>
</dbReference>
<keyword evidence="6" id="KW-0227">DNA damage</keyword>
<dbReference type="PROSITE" id="PS50172">
    <property type="entry name" value="BRCT"/>
    <property type="match status" value="2"/>
</dbReference>
<dbReference type="SUPFAM" id="SSF52113">
    <property type="entry name" value="BRCT domain"/>
    <property type="match status" value="1"/>
</dbReference>
<feature type="domain" description="BRCT" evidence="16">
    <location>
        <begin position="491"/>
        <end position="530"/>
    </location>
</feature>
<dbReference type="FunFam" id="3.40.50.10190:FF:000006">
    <property type="entry name" value="Breast cancer type 1 susceptibility protein homolog"/>
    <property type="match status" value="1"/>
</dbReference>
<evidence type="ECO:0000256" key="12">
    <source>
        <dbReference type="ARBA" id="ARBA00031556"/>
    </source>
</evidence>
<dbReference type="PANTHER" id="PTHR13763">
    <property type="entry name" value="BREAST CANCER TYPE 1 SUSCEPTIBILITY PROTEIN BRCA1"/>
    <property type="match status" value="1"/>
</dbReference>
<dbReference type="InterPro" id="IPR018957">
    <property type="entry name" value="Znf_C3HC4_RING-type"/>
</dbReference>
<evidence type="ECO:0000256" key="10">
    <source>
        <dbReference type="ARBA" id="ARBA00023242"/>
    </source>
</evidence>
<dbReference type="InterPro" id="IPR034732">
    <property type="entry name" value="EPHD"/>
</dbReference>
<keyword evidence="10" id="KW-0539">Nucleus</keyword>
<keyword evidence="11" id="KW-0131">Cell cycle</keyword>
<dbReference type="GO" id="GO:0005634">
    <property type="term" value="C:nucleus"/>
    <property type="evidence" value="ECO:0007669"/>
    <property type="project" value="UniProtKB-SubCell"/>
</dbReference>
<protein>
    <recommendedName>
        <fullName evidence="12">RING-type E3 ubiquitin transferase BRCA1</fullName>
    </recommendedName>
</protein>
<dbReference type="InterPro" id="IPR013083">
    <property type="entry name" value="Znf_RING/FYVE/PHD"/>
</dbReference>
<dbReference type="SMART" id="SM00292">
    <property type="entry name" value="BRCT"/>
    <property type="match status" value="1"/>
</dbReference>
<feature type="domain" description="BRCT" evidence="16">
    <location>
        <begin position="385"/>
        <end position="470"/>
    </location>
</feature>
<keyword evidence="5" id="KW-0677">Repeat</keyword>
<dbReference type="Proteomes" id="UP001418222">
    <property type="component" value="Unassembled WGS sequence"/>
</dbReference>
<dbReference type="InterPro" id="IPR031099">
    <property type="entry name" value="BRCA1-associated"/>
</dbReference>
<evidence type="ECO:0000256" key="7">
    <source>
        <dbReference type="ARBA" id="ARBA00022771"/>
    </source>
</evidence>
<sequence length="608" mass="67923">MTCSESISQLLNPFVLHLKKMESELTCPTCLKLLNQPMLLPCDHILCSCCSQTSRNNRYRCPVCIMPYERKDLRPANYLKKFSSMYKNMSSTLTTLQHGSSAANSDMEVPLTGSPISCNNHVEKKHTHITGDETSVDGKQSSPTDSFRDSDSGSWIEEAKRVAKRKSADILLREGLPGDTKHQKFNYAKESKKDHLKNVVMEGQTKVDLDGSIIQTCAFCHSFRTTETSGEMLHYLNGRQVSGDQASQSTVLHVHSRCLYWAPKIYFSGEIVMDLEKEISRASKLKCCSCGLKGAALGCIVERCRKTFHVPCAIDIPECRWDIENFSVLCPTHASNKFPCERAKSKKSTNPSVKPSVSSDHDTTFIAKRWRAAWISSSSLCEDWLLCGSGLSKEEKVLLDKFATMSGLVVTYQWKQNVTHVIAATNEDGACMRTMKYLMAILTGRWVLNIGWIRACLEAEDFVPEENYEITHDIHYCFDGPKSGRIRVAQKVSKLFDRFAFYFSGFTEPTYKSNLEDLTIAAGGKVVSKLELHNLNLSSLATGEIEKAFIVCWVEPPKDCDSAEADGIVRERLGIAEGLAARMGAAALRHTLFLNAIAAHDPHMLSEM</sequence>
<dbReference type="Pfam" id="PF00533">
    <property type="entry name" value="BRCT"/>
    <property type="match status" value="1"/>
</dbReference>
<feature type="domain" description="RING-type" evidence="15">
    <location>
        <begin position="27"/>
        <end position="64"/>
    </location>
</feature>
<dbReference type="PANTHER" id="PTHR13763:SF9">
    <property type="entry name" value="BRCA1-ASSOCIATED RING DOMAIN PROTEIN 1"/>
    <property type="match status" value="1"/>
</dbReference>
<evidence type="ECO:0000256" key="6">
    <source>
        <dbReference type="ARBA" id="ARBA00022763"/>
    </source>
</evidence>
<keyword evidence="4" id="KW-0479">Metal-binding</keyword>
<organism evidence="18 19">
    <name type="scientific">Platanthera zijinensis</name>
    <dbReference type="NCBI Taxonomy" id="2320716"/>
    <lineage>
        <taxon>Eukaryota</taxon>
        <taxon>Viridiplantae</taxon>
        <taxon>Streptophyta</taxon>
        <taxon>Embryophyta</taxon>
        <taxon>Tracheophyta</taxon>
        <taxon>Spermatophyta</taxon>
        <taxon>Magnoliopsida</taxon>
        <taxon>Liliopsida</taxon>
        <taxon>Asparagales</taxon>
        <taxon>Orchidaceae</taxon>
        <taxon>Orchidoideae</taxon>
        <taxon>Orchideae</taxon>
        <taxon>Orchidinae</taxon>
        <taxon>Platanthera</taxon>
    </lineage>
</organism>
<proteinExistence type="predicted"/>
<dbReference type="Gene3D" id="3.30.40.10">
    <property type="entry name" value="Zinc/RING finger domain, C3HC4 (zinc finger)"/>
    <property type="match status" value="2"/>
</dbReference>
<evidence type="ECO:0000256" key="3">
    <source>
        <dbReference type="ARBA" id="ARBA00022454"/>
    </source>
</evidence>
<dbReference type="InterPro" id="IPR001841">
    <property type="entry name" value="Znf_RING"/>
</dbReference>
<reference evidence="18 19" key="1">
    <citation type="journal article" date="2022" name="Nat. Plants">
        <title>Genomes of leafy and leafless Platanthera orchids illuminate the evolution of mycoheterotrophy.</title>
        <authorList>
            <person name="Li M.H."/>
            <person name="Liu K.W."/>
            <person name="Li Z."/>
            <person name="Lu H.C."/>
            <person name="Ye Q.L."/>
            <person name="Zhang D."/>
            <person name="Wang J.Y."/>
            <person name="Li Y.F."/>
            <person name="Zhong Z.M."/>
            <person name="Liu X."/>
            <person name="Yu X."/>
            <person name="Liu D.K."/>
            <person name="Tu X.D."/>
            <person name="Liu B."/>
            <person name="Hao Y."/>
            <person name="Liao X.Y."/>
            <person name="Jiang Y.T."/>
            <person name="Sun W.H."/>
            <person name="Chen J."/>
            <person name="Chen Y.Q."/>
            <person name="Ai Y."/>
            <person name="Zhai J.W."/>
            <person name="Wu S.S."/>
            <person name="Zhou Z."/>
            <person name="Hsiao Y.Y."/>
            <person name="Wu W.L."/>
            <person name="Chen Y.Y."/>
            <person name="Lin Y.F."/>
            <person name="Hsu J.L."/>
            <person name="Li C.Y."/>
            <person name="Wang Z.W."/>
            <person name="Zhao X."/>
            <person name="Zhong W.Y."/>
            <person name="Ma X.K."/>
            <person name="Ma L."/>
            <person name="Huang J."/>
            <person name="Chen G.Z."/>
            <person name="Huang M.Z."/>
            <person name="Huang L."/>
            <person name="Peng D.H."/>
            <person name="Luo Y.B."/>
            <person name="Zou S.Q."/>
            <person name="Chen S.P."/>
            <person name="Lan S."/>
            <person name="Tsai W.C."/>
            <person name="Van de Peer Y."/>
            <person name="Liu Z.J."/>
        </authorList>
    </citation>
    <scope>NUCLEOTIDE SEQUENCE [LARGE SCALE GENOMIC DNA]</scope>
    <source>
        <strain evidence="18">Lor287</strain>
    </source>
</reference>
<feature type="domain" description="PHD-type" evidence="17">
    <location>
        <begin position="214"/>
        <end position="334"/>
    </location>
</feature>
<dbReference type="AlphaFoldDB" id="A0AAP0GC86"/>
<evidence type="ECO:0000313" key="19">
    <source>
        <dbReference type="Proteomes" id="UP001418222"/>
    </source>
</evidence>
<dbReference type="InterPro" id="IPR036420">
    <property type="entry name" value="BRCT_dom_sf"/>
</dbReference>
<evidence type="ECO:0000259" key="17">
    <source>
        <dbReference type="PROSITE" id="PS51805"/>
    </source>
</evidence>
<dbReference type="PROSITE" id="PS51805">
    <property type="entry name" value="EPHD"/>
    <property type="match status" value="1"/>
</dbReference>
<keyword evidence="8" id="KW-0862">Zinc</keyword>
<evidence type="ECO:0000256" key="11">
    <source>
        <dbReference type="ARBA" id="ARBA00023306"/>
    </source>
</evidence>
<evidence type="ECO:0000313" key="18">
    <source>
        <dbReference type="EMBL" id="KAK8951163.1"/>
    </source>
</evidence>
<evidence type="ECO:0000256" key="2">
    <source>
        <dbReference type="ARBA" id="ARBA00004286"/>
    </source>
</evidence>
<evidence type="ECO:0000256" key="8">
    <source>
        <dbReference type="ARBA" id="ARBA00022833"/>
    </source>
</evidence>
<keyword evidence="7 13" id="KW-0863">Zinc-finger</keyword>
<dbReference type="CDD" id="cd17734">
    <property type="entry name" value="BRCT_Bard1_rpt1"/>
    <property type="match status" value="1"/>
</dbReference>
<evidence type="ECO:0000259" key="16">
    <source>
        <dbReference type="PROSITE" id="PS50172"/>
    </source>
</evidence>
<dbReference type="GO" id="GO:0004842">
    <property type="term" value="F:ubiquitin-protein transferase activity"/>
    <property type="evidence" value="ECO:0007669"/>
    <property type="project" value="TreeGrafter"/>
</dbReference>
<keyword evidence="9" id="KW-0234">DNA repair</keyword>
<evidence type="ECO:0000259" key="15">
    <source>
        <dbReference type="PROSITE" id="PS50089"/>
    </source>
</evidence>
<dbReference type="SMART" id="SM00184">
    <property type="entry name" value="RING"/>
    <property type="match status" value="1"/>
</dbReference>
<evidence type="ECO:0000256" key="9">
    <source>
        <dbReference type="ARBA" id="ARBA00023204"/>
    </source>
</evidence>
<dbReference type="PROSITE" id="PS50089">
    <property type="entry name" value="ZF_RING_2"/>
    <property type="match status" value="1"/>
</dbReference>
<dbReference type="EMBL" id="JBBWWQ010000003">
    <property type="protein sequence ID" value="KAK8951163.1"/>
    <property type="molecule type" value="Genomic_DNA"/>
</dbReference>
<comment type="subcellular location">
    <subcellularLocation>
        <location evidence="2">Chromosome</location>
    </subcellularLocation>
    <subcellularLocation>
        <location evidence="1">Nucleus</location>
    </subcellularLocation>
</comment>
<accession>A0AAP0GC86</accession>
<dbReference type="InterPro" id="IPR001357">
    <property type="entry name" value="BRCT_dom"/>
</dbReference>
<dbReference type="GO" id="GO:0045944">
    <property type="term" value="P:positive regulation of transcription by RNA polymerase II"/>
    <property type="evidence" value="ECO:0007669"/>
    <property type="project" value="TreeGrafter"/>
</dbReference>
<evidence type="ECO:0000256" key="13">
    <source>
        <dbReference type="PROSITE-ProRule" id="PRU00175"/>
    </source>
</evidence>
<feature type="region of interest" description="Disordered" evidence="14">
    <location>
        <begin position="128"/>
        <end position="153"/>
    </location>
</feature>
<name>A0AAP0GC86_9ASPA</name>
<evidence type="ECO:0000256" key="14">
    <source>
        <dbReference type="SAM" id="MobiDB-lite"/>
    </source>
</evidence>
<dbReference type="Pfam" id="PF13771">
    <property type="entry name" value="zf-HC5HC2H"/>
    <property type="match status" value="1"/>
</dbReference>
<evidence type="ECO:0000256" key="5">
    <source>
        <dbReference type="ARBA" id="ARBA00022737"/>
    </source>
</evidence>
<keyword evidence="3" id="KW-0158">Chromosome</keyword>
<dbReference type="SUPFAM" id="SSF57850">
    <property type="entry name" value="RING/U-box"/>
    <property type="match status" value="1"/>
</dbReference>
<dbReference type="Gene3D" id="3.40.50.10190">
    <property type="entry name" value="BRCT domain"/>
    <property type="match status" value="2"/>
</dbReference>
<dbReference type="Pfam" id="PF00097">
    <property type="entry name" value="zf-C3HC4"/>
    <property type="match status" value="1"/>
</dbReference>
<comment type="caution">
    <text evidence="18">The sequence shown here is derived from an EMBL/GenBank/DDBJ whole genome shotgun (WGS) entry which is preliminary data.</text>
</comment>
<dbReference type="GO" id="GO:0005694">
    <property type="term" value="C:chromosome"/>
    <property type="evidence" value="ECO:0007669"/>
    <property type="project" value="UniProtKB-SubCell"/>
</dbReference>